<keyword evidence="4 5" id="KW-0472">Membrane</keyword>
<name>A0A8B8EKA7_CRAVI</name>
<accession>A0A8B8EKA7</accession>
<evidence type="ECO:0000256" key="3">
    <source>
        <dbReference type="ARBA" id="ARBA00022989"/>
    </source>
</evidence>
<feature type="transmembrane region" description="Helical" evidence="5">
    <location>
        <begin position="204"/>
        <end position="222"/>
    </location>
</feature>
<proteinExistence type="predicted"/>
<dbReference type="OrthoDB" id="100006at2759"/>
<keyword evidence="2 5" id="KW-0812">Transmembrane</keyword>
<evidence type="ECO:0000256" key="2">
    <source>
        <dbReference type="ARBA" id="ARBA00022692"/>
    </source>
</evidence>
<protein>
    <submittedName>
        <fullName evidence="8">G-protein coupled receptor 157-like isoform X1</fullName>
    </submittedName>
</protein>
<feature type="transmembrane region" description="Helical" evidence="5">
    <location>
        <begin position="26"/>
        <end position="47"/>
    </location>
</feature>
<dbReference type="GO" id="GO:0007189">
    <property type="term" value="P:adenylate cyclase-activating G protein-coupled receptor signaling pathway"/>
    <property type="evidence" value="ECO:0007669"/>
    <property type="project" value="TreeGrafter"/>
</dbReference>
<dbReference type="AlphaFoldDB" id="A0A8B8EKA7"/>
<dbReference type="KEGG" id="cvn:111134956"/>
<keyword evidence="7" id="KW-1185">Reference proteome</keyword>
<dbReference type="PANTHER" id="PTHR23112:SF47">
    <property type="entry name" value="G-PROTEIN COUPLED RECEPTOR 157"/>
    <property type="match status" value="1"/>
</dbReference>
<sequence length="349" mass="39631">MVRLSRIWQSDSLQNQTYSLNYSGPLALTGTSSSLSVFGSICIFLSFYRDKKKDFSFRLLVFLTVADIFNAFGNFLGVIRYSGFGPNRIIGQNASCDSDELCVSQSFISVTASLASFWWTFLATLNHLFHYRGSRVLEKGFLQILCHVIGWSFPLVIAVTALSFNVLGEGYSSSSGPWCWIKDCEDIKLNPVIWMAITGKFWEVLTYLGIFAMYLVLIFLKVKQHCRSRKMTSLGNTNAGPSYESIPISNYSNDQEPSIDDRFGILWIFLYLYVTRISGTVRYFILVVHNGSPYLPIVDTIDFVLMYIQSVGDSAQAFVNFIGLILIPYLSSKLQEKKYNNKRIYSQIM</sequence>
<dbReference type="RefSeq" id="XP_022340274.1">
    <property type="nucleotide sequence ID" value="XM_022484566.1"/>
</dbReference>
<evidence type="ECO:0000256" key="1">
    <source>
        <dbReference type="ARBA" id="ARBA00004141"/>
    </source>
</evidence>
<evidence type="ECO:0000259" key="6">
    <source>
        <dbReference type="PROSITE" id="PS50261"/>
    </source>
</evidence>
<dbReference type="Proteomes" id="UP000694844">
    <property type="component" value="Chromosome 5"/>
</dbReference>
<dbReference type="GO" id="GO:0007166">
    <property type="term" value="P:cell surface receptor signaling pathway"/>
    <property type="evidence" value="ECO:0007669"/>
    <property type="project" value="InterPro"/>
</dbReference>
<feature type="transmembrane region" description="Helical" evidence="5">
    <location>
        <begin position="265"/>
        <end position="285"/>
    </location>
</feature>
<organism evidence="7 8">
    <name type="scientific">Crassostrea virginica</name>
    <name type="common">Eastern oyster</name>
    <dbReference type="NCBI Taxonomy" id="6565"/>
    <lineage>
        <taxon>Eukaryota</taxon>
        <taxon>Metazoa</taxon>
        <taxon>Spiralia</taxon>
        <taxon>Lophotrochozoa</taxon>
        <taxon>Mollusca</taxon>
        <taxon>Bivalvia</taxon>
        <taxon>Autobranchia</taxon>
        <taxon>Pteriomorphia</taxon>
        <taxon>Ostreida</taxon>
        <taxon>Ostreoidea</taxon>
        <taxon>Ostreidae</taxon>
        <taxon>Crassostrea</taxon>
    </lineage>
</organism>
<dbReference type="SUPFAM" id="SSF81321">
    <property type="entry name" value="Family A G protein-coupled receptor-like"/>
    <property type="match status" value="1"/>
</dbReference>
<feature type="transmembrane region" description="Helical" evidence="5">
    <location>
        <begin position="59"/>
        <end position="79"/>
    </location>
</feature>
<comment type="subcellular location">
    <subcellularLocation>
        <location evidence="1">Membrane</location>
        <topology evidence="1">Multi-pass membrane protein</topology>
    </subcellularLocation>
</comment>
<feature type="domain" description="G-protein coupled receptors family 2 profile 2" evidence="6">
    <location>
        <begin position="23"/>
        <end position="224"/>
    </location>
</feature>
<feature type="transmembrane region" description="Helical" evidence="5">
    <location>
        <begin position="141"/>
        <end position="164"/>
    </location>
</feature>
<feature type="transmembrane region" description="Helical" evidence="5">
    <location>
        <begin position="305"/>
        <end position="330"/>
    </location>
</feature>
<dbReference type="GeneID" id="111134956"/>
<dbReference type="InterPro" id="IPR017981">
    <property type="entry name" value="GPCR_2-like_7TM"/>
</dbReference>
<reference evidence="8" key="1">
    <citation type="submission" date="2025-08" db="UniProtKB">
        <authorList>
            <consortium name="RefSeq"/>
        </authorList>
    </citation>
    <scope>IDENTIFICATION</scope>
    <source>
        <tissue evidence="8">Whole sample</tissue>
    </source>
</reference>
<gene>
    <name evidence="8" type="primary">LOC111134956</name>
</gene>
<keyword evidence="3 5" id="KW-1133">Transmembrane helix</keyword>
<dbReference type="GO" id="GO:0005886">
    <property type="term" value="C:plasma membrane"/>
    <property type="evidence" value="ECO:0007669"/>
    <property type="project" value="TreeGrafter"/>
</dbReference>
<dbReference type="Gene3D" id="1.20.1070.10">
    <property type="entry name" value="Rhodopsin 7-helix transmembrane proteins"/>
    <property type="match status" value="1"/>
</dbReference>
<evidence type="ECO:0000313" key="8">
    <source>
        <dbReference type="RefSeq" id="XP_022340274.1"/>
    </source>
</evidence>
<feature type="transmembrane region" description="Helical" evidence="5">
    <location>
        <begin position="107"/>
        <end position="129"/>
    </location>
</feature>
<dbReference type="GO" id="GO:0004930">
    <property type="term" value="F:G protein-coupled receptor activity"/>
    <property type="evidence" value="ECO:0007669"/>
    <property type="project" value="TreeGrafter"/>
</dbReference>
<evidence type="ECO:0000256" key="4">
    <source>
        <dbReference type="ARBA" id="ARBA00023136"/>
    </source>
</evidence>
<dbReference type="PROSITE" id="PS50261">
    <property type="entry name" value="G_PROTEIN_RECEP_F2_4"/>
    <property type="match status" value="1"/>
</dbReference>
<evidence type="ECO:0000256" key="5">
    <source>
        <dbReference type="SAM" id="Phobius"/>
    </source>
</evidence>
<evidence type="ECO:0000313" key="7">
    <source>
        <dbReference type="Proteomes" id="UP000694844"/>
    </source>
</evidence>
<dbReference type="PANTHER" id="PTHR23112">
    <property type="entry name" value="G PROTEIN-COUPLED RECEPTOR 157-RELATED"/>
    <property type="match status" value="1"/>
</dbReference>